<dbReference type="RefSeq" id="WP_377546722.1">
    <property type="nucleotide sequence ID" value="NZ_JBHSBN010000010.1"/>
</dbReference>
<feature type="coiled-coil region" evidence="1">
    <location>
        <begin position="376"/>
        <end position="410"/>
    </location>
</feature>
<dbReference type="Proteomes" id="UP001595868">
    <property type="component" value="Unassembled WGS sequence"/>
</dbReference>
<sequence>MLGFRSIFATHYERNHLLPLVREQFDRWIAGPKAWDPTALRENRWVAIGDSARALLLRHEGQDGSMSTRVRIVETKPDGQWITQLTTHVPRVKERKAWAWVDIESPDPEDEASGGRPRLAGTPRFLAPILDVIDAWDGSARLTTRPLIIRGGEVDEVYQALLDVERRGVVFVAGSDDSLPMGPWVDLIAKLTRFTKGMGSCYVLDGEATRLLNDRLGNTHAVLPGRLRTYRSQVQPDSVVDGLRHRVLSTERILDDAEHDRLARVLAANAQLQSLEQPLQAQVARVHRMLERIADDMLVHRLGDSTRQAVSVVPTPRQALAVEARRSGQHQQDAASQQGMLLEYLKIKVGINDLTADRIDELARWAEIGKVSQETQEDIASRLAQLQAELDDTQKAHREAIQQLEDEQLDNRETFDRLTQSEETVRALRSRLASTGQPAVAWTTQPAEEDVSRPDSFGELLRWLPRLAHVEFTGDPDHAVDLDSRDTLGAWASKAWNALLVLQDYASMKAEGRCDRDVQGFLQNTPDGAHGWPARRHARDESEEVRTNPVFRRARVLPVPASVDPAGCIFMGAHFKIATFAMISPRLHYYDDTTKSGRIYVGYLGRHLPTGQTN</sequence>
<proteinExistence type="predicted"/>
<keyword evidence="1" id="KW-0175">Coiled coil</keyword>
<comment type="caution">
    <text evidence="2">The sequence shown here is derived from an EMBL/GenBank/DDBJ whole genome shotgun (WGS) entry which is preliminary data.</text>
</comment>
<evidence type="ECO:0000313" key="3">
    <source>
        <dbReference type="Proteomes" id="UP001595868"/>
    </source>
</evidence>
<reference evidence="3" key="1">
    <citation type="journal article" date="2019" name="Int. J. Syst. Evol. Microbiol.">
        <title>The Global Catalogue of Microorganisms (GCM) 10K type strain sequencing project: providing services to taxonomists for standard genome sequencing and annotation.</title>
        <authorList>
            <consortium name="The Broad Institute Genomics Platform"/>
            <consortium name="The Broad Institute Genome Sequencing Center for Infectious Disease"/>
            <person name="Wu L."/>
            <person name="Ma J."/>
        </authorList>
    </citation>
    <scope>NUCLEOTIDE SEQUENCE [LARGE SCALE GENOMIC DNA]</scope>
    <source>
        <strain evidence="3">2902at01</strain>
    </source>
</reference>
<dbReference type="EMBL" id="JBHSBN010000010">
    <property type="protein sequence ID" value="MFC4107604.1"/>
    <property type="molecule type" value="Genomic_DNA"/>
</dbReference>
<protein>
    <submittedName>
        <fullName evidence="2">Uncharacterized protein</fullName>
    </submittedName>
</protein>
<organism evidence="2 3">
    <name type="scientific">Micromonospora zhanjiangensis</name>
    <dbReference type="NCBI Taxonomy" id="1522057"/>
    <lineage>
        <taxon>Bacteria</taxon>
        <taxon>Bacillati</taxon>
        <taxon>Actinomycetota</taxon>
        <taxon>Actinomycetes</taxon>
        <taxon>Micromonosporales</taxon>
        <taxon>Micromonosporaceae</taxon>
        <taxon>Micromonospora</taxon>
    </lineage>
</organism>
<evidence type="ECO:0000256" key="1">
    <source>
        <dbReference type="SAM" id="Coils"/>
    </source>
</evidence>
<evidence type="ECO:0000313" key="2">
    <source>
        <dbReference type="EMBL" id="MFC4107604.1"/>
    </source>
</evidence>
<keyword evidence="3" id="KW-1185">Reference proteome</keyword>
<gene>
    <name evidence="2" type="ORF">ACFOX0_16950</name>
</gene>
<accession>A0ABV8KNE8</accession>
<name>A0ABV8KNE8_9ACTN</name>